<evidence type="ECO:0000313" key="1">
    <source>
        <dbReference type="EMBL" id="JAH22592.1"/>
    </source>
</evidence>
<name>A0A0E9R1F7_ANGAN</name>
<reference evidence="1" key="2">
    <citation type="journal article" date="2015" name="Fish Shellfish Immunol.">
        <title>Early steps in the European eel (Anguilla anguilla)-Vibrio vulnificus interaction in the gills: Role of the RtxA13 toxin.</title>
        <authorList>
            <person name="Callol A."/>
            <person name="Pajuelo D."/>
            <person name="Ebbesson L."/>
            <person name="Teles M."/>
            <person name="MacKenzie S."/>
            <person name="Amaro C."/>
        </authorList>
    </citation>
    <scope>NUCLEOTIDE SEQUENCE</scope>
</reference>
<sequence>MCREWKDLEYSRSLQSSILLMPLEKRFY</sequence>
<dbReference type="EMBL" id="GBXM01085985">
    <property type="protein sequence ID" value="JAH22592.1"/>
    <property type="molecule type" value="Transcribed_RNA"/>
</dbReference>
<proteinExistence type="predicted"/>
<dbReference type="AlphaFoldDB" id="A0A0E9R1F7"/>
<reference evidence="1" key="1">
    <citation type="submission" date="2014-11" db="EMBL/GenBank/DDBJ databases">
        <authorList>
            <person name="Amaro Gonzalez C."/>
        </authorList>
    </citation>
    <scope>NUCLEOTIDE SEQUENCE</scope>
</reference>
<accession>A0A0E9R1F7</accession>
<protein>
    <submittedName>
        <fullName evidence="1">Uncharacterized protein</fullName>
    </submittedName>
</protein>
<organism evidence="1">
    <name type="scientific">Anguilla anguilla</name>
    <name type="common">European freshwater eel</name>
    <name type="synonym">Muraena anguilla</name>
    <dbReference type="NCBI Taxonomy" id="7936"/>
    <lineage>
        <taxon>Eukaryota</taxon>
        <taxon>Metazoa</taxon>
        <taxon>Chordata</taxon>
        <taxon>Craniata</taxon>
        <taxon>Vertebrata</taxon>
        <taxon>Euteleostomi</taxon>
        <taxon>Actinopterygii</taxon>
        <taxon>Neopterygii</taxon>
        <taxon>Teleostei</taxon>
        <taxon>Anguilliformes</taxon>
        <taxon>Anguillidae</taxon>
        <taxon>Anguilla</taxon>
    </lineage>
</organism>